<keyword evidence="4 7" id="KW-0812">Transmembrane</keyword>
<feature type="transmembrane region" description="Helical" evidence="7">
    <location>
        <begin position="41"/>
        <end position="59"/>
    </location>
</feature>
<dbReference type="InterPro" id="IPR037185">
    <property type="entry name" value="EmrE-like"/>
</dbReference>
<evidence type="ECO:0000256" key="4">
    <source>
        <dbReference type="ARBA" id="ARBA00022692"/>
    </source>
</evidence>
<dbReference type="EMBL" id="CP158374">
    <property type="protein sequence ID" value="XBX82698.1"/>
    <property type="molecule type" value="Genomic_DNA"/>
</dbReference>
<feature type="transmembrane region" description="Helical" evidence="7">
    <location>
        <begin position="207"/>
        <end position="225"/>
    </location>
</feature>
<evidence type="ECO:0000256" key="5">
    <source>
        <dbReference type="ARBA" id="ARBA00022989"/>
    </source>
</evidence>
<evidence type="ECO:0000313" key="9">
    <source>
        <dbReference type="EMBL" id="XBX82698.1"/>
    </source>
</evidence>
<evidence type="ECO:0000259" key="8">
    <source>
        <dbReference type="Pfam" id="PF00892"/>
    </source>
</evidence>
<feature type="transmembrane region" description="Helical" evidence="7">
    <location>
        <begin position="71"/>
        <end position="90"/>
    </location>
</feature>
<comment type="subcellular location">
    <subcellularLocation>
        <location evidence="1">Cell membrane</location>
        <topology evidence="1">Multi-pass membrane protein</topology>
    </subcellularLocation>
</comment>
<dbReference type="SUPFAM" id="SSF103481">
    <property type="entry name" value="Multidrug resistance efflux transporter EmrE"/>
    <property type="match status" value="2"/>
</dbReference>
<dbReference type="RefSeq" id="WP_350348714.1">
    <property type="nucleotide sequence ID" value="NZ_CP158374.1"/>
</dbReference>
<reference evidence="9" key="1">
    <citation type="submission" date="2024-05" db="EMBL/GenBank/DDBJ databases">
        <authorList>
            <person name="Yu L."/>
        </authorList>
    </citation>
    <scope>NUCLEOTIDE SEQUENCE</scope>
    <source>
        <strain evidence="9">G08B096</strain>
    </source>
</reference>
<evidence type="ECO:0000256" key="1">
    <source>
        <dbReference type="ARBA" id="ARBA00004651"/>
    </source>
</evidence>
<keyword evidence="6 7" id="KW-0472">Membrane</keyword>
<evidence type="ECO:0000256" key="7">
    <source>
        <dbReference type="SAM" id="Phobius"/>
    </source>
</evidence>
<feature type="transmembrane region" description="Helical" evidence="7">
    <location>
        <begin position="179"/>
        <end position="201"/>
    </location>
</feature>
<organism evidence="9">
    <name type="scientific">Agromyces sp. G08B096</name>
    <dbReference type="NCBI Taxonomy" id="3156399"/>
    <lineage>
        <taxon>Bacteria</taxon>
        <taxon>Bacillati</taxon>
        <taxon>Actinomycetota</taxon>
        <taxon>Actinomycetes</taxon>
        <taxon>Micrococcales</taxon>
        <taxon>Microbacteriaceae</taxon>
        <taxon>Agromyces</taxon>
    </lineage>
</organism>
<protein>
    <submittedName>
        <fullName evidence="9">EamA family transporter</fullName>
    </submittedName>
</protein>
<feature type="domain" description="EamA" evidence="8">
    <location>
        <begin position="147"/>
        <end position="278"/>
    </location>
</feature>
<proteinExistence type="inferred from homology"/>
<feature type="transmembrane region" description="Helical" evidence="7">
    <location>
        <begin position="96"/>
        <end position="116"/>
    </location>
</feature>
<evidence type="ECO:0000256" key="3">
    <source>
        <dbReference type="ARBA" id="ARBA00022475"/>
    </source>
</evidence>
<dbReference type="PANTHER" id="PTHR42920">
    <property type="entry name" value="OS03G0707200 PROTEIN-RELATED"/>
    <property type="match status" value="1"/>
</dbReference>
<keyword evidence="3" id="KW-1003">Cell membrane</keyword>
<accession>A0AAU7W9P3</accession>
<feature type="transmembrane region" description="Helical" evidence="7">
    <location>
        <begin position="263"/>
        <end position="280"/>
    </location>
</feature>
<name>A0AAU7W9P3_9MICO</name>
<dbReference type="InterPro" id="IPR000620">
    <property type="entry name" value="EamA_dom"/>
</dbReference>
<evidence type="ECO:0000256" key="2">
    <source>
        <dbReference type="ARBA" id="ARBA00007362"/>
    </source>
</evidence>
<dbReference type="InterPro" id="IPR051258">
    <property type="entry name" value="Diverse_Substrate_Transporter"/>
</dbReference>
<gene>
    <name evidence="9" type="ORF">ABIQ69_01930</name>
</gene>
<dbReference type="AlphaFoldDB" id="A0AAU7W9P3"/>
<feature type="transmembrane region" description="Helical" evidence="7">
    <location>
        <begin position="123"/>
        <end position="141"/>
    </location>
</feature>
<feature type="transmembrane region" description="Helical" evidence="7">
    <location>
        <begin position="12"/>
        <end position="35"/>
    </location>
</feature>
<comment type="similarity">
    <text evidence="2">Belongs to the EamA transporter family.</text>
</comment>
<feature type="transmembrane region" description="Helical" evidence="7">
    <location>
        <begin position="147"/>
        <end position="167"/>
    </location>
</feature>
<sequence length="298" mass="30007">MTSGEHARHGRGAAVTLVVAGLTCQEVGASIAVILFPTTGAIGMVALRLVFSALVLVLLTRPRLRGHAAGSWATVIAFGVVLALMNALFYLSLERIPLGAAVTIEVLGPLVLSVFAGRRAASWLWAILAAIGVALLGQGSFGHLDPLGVALAAATGATWAGYILLSARTGRRFPGLDGLAIALAIGAIAILPFGIATSGAVLVRPEVLALGAAVALLSSTIPYALELVALRRLPSSTFAVLMSLAPAIATIAGLLLLGQTFTWVAVLAVGLVVAASIGAVRTARRAGGDAPAPPTASP</sequence>
<dbReference type="Pfam" id="PF00892">
    <property type="entry name" value="EamA"/>
    <property type="match status" value="1"/>
</dbReference>
<feature type="transmembrane region" description="Helical" evidence="7">
    <location>
        <begin position="237"/>
        <end position="257"/>
    </location>
</feature>
<evidence type="ECO:0000256" key="6">
    <source>
        <dbReference type="ARBA" id="ARBA00023136"/>
    </source>
</evidence>
<dbReference type="GO" id="GO:0005886">
    <property type="term" value="C:plasma membrane"/>
    <property type="evidence" value="ECO:0007669"/>
    <property type="project" value="UniProtKB-SubCell"/>
</dbReference>
<keyword evidence="5 7" id="KW-1133">Transmembrane helix</keyword>
<dbReference type="PANTHER" id="PTHR42920:SF5">
    <property type="entry name" value="EAMA DOMAIN-CONTAINING PROTEIN"/>
    <property type="match status" value="1"/>
</dbReference>